<dbReference type="RefSeq" id="WP_350242694.1">
    <property type="nucleotide sequence ID" value="NZ_CP158299.1"/>
</dbReference>
<proteinExistence type="predicted"/>
<sequence length="177" mass="18336">MKKLLSLPLLGVLALTACGTGILPPVTRTLDPITLTMPTAFSLASGVLYLNENQFAKVADVLKNASSLTIDGQALFVGVGDLQTLTIYVRTASGSANALDGCTINSNYAVCSGDESAHKVQDLQIIKGQKMALHLAGAALNAAAKNKSAYFGIKVTSGNTFQGDTVTISDAKATVQF</sequence>
<evidence type="ECO:0008006" key="2">
    <source>
        <dbReference type="Google" id="ProtNLM"/>
    </source>
</evidence>
<protein>
    <recommendedName>
        <fullName evidence="2">Lipoprotein</fullName>
    </recommendedName>
</protein>
<dbReference type="AlphaFoldDB" id="A0AAU7U808"/>
<accession>A0AAU7U808</accession>
<reference evidence="1" key="1">
    <citation type="submission" date="2024-06" db="EMBL/GenBank/DDBJ databases">
        <title>Draft Genome Sequence of Deinococcus sonorensis Type Strain KR-87, a Biofilm Producing Representative of the Genus Deinococcus.</title>
        <authorList>
            <person name="Boren L.S."/>
            <person name="Grosso R.A."/>
            <person name="Hugenberg-Cox A.N."/>
            <person name="Hill J.T.E."/>
            <person name="Albert C.M."/>
            <person name="Tuohy J.M."/>
        </authorList>
    </citation>
    <scope>NUCLEOTIDE SEQUENCE</scope>
    <source>
        <strain evidence="1">KR-87</strain>
    </source>
</reference>
<dbReference type="KEGG" id="dsc:ABOD76_14545"/>
<gene>
    <name evidence="1" type="ORF">ABOD76_14545</name>
</gene>
<evidence type="ECO:0000313" key="1">
    <source>
        <dbReference type="EMBL" id="XBV84657.1"/>
    </source>
</evidence>
<organism evidence="1">
    <name type="scientific">Deinococcus sonorensis KR-87</name>
    <dbReference type="NCBI Taxonomy" id="694439"/>
    <lineage>
        <taxon>Bacteria</taxon>
        <taxon>Thermotogati</taxon>
        <taxon>Deinococcota</taxon>
        <taxon>Deinococci</taxon>
        <taxon>Deinococcales</taxon>
        <taxon>Deinococcaceae</taxon>
        <taxon>Deinococcus</taxon>
    </lineage>
</organism>
<dbReference type="EMBL" id="CP158299">
    <property type="protein sequence ID" value="XBV84657.1"/>
    <property type="molecule type" value="Genomic_DNA"/>
</dbReference>
<name>A0AAU7U808_9DEIO</name>
<dbReference type="PROSITE" id="PS51257">
    <property type="entry name" value="PROKAR_LIPOPROTEIN"/>
    <property type="match status" value="1"/>
</dbReference>